<dbReference type="PANTHER" id="PTHR42928:SF5">
    <property type="entry name" value="BLR1237 PROTEIN"/>
    <property type="match status" value="1"/>
</dbReference>
<accession>A0A1M7AR74</accession>
<organism evidence="3 4">
    <name type="scientific">Bradyrhizobium lablabi</name>
    <dbReference type="NCBI Taxonomy" id="722472"/>
    <lineage>
        <taxon>Bacteria</taxon>
        <taxon>Pseudomonadati</taxon>
        <taxon>Pseudomonadota</taxon>
        <taxon>Alphaproteobacteria</taxon>
        <taxon>Hyphomicrobiales</taxon>
        <taxon>Nitrobacteraceae</taxon>
        <taxon>Bradyrhizobium</taxon>
    </lineage>
</organism>
<dbReference type="Proteomes" id="UP000189935">
    <property type="component" value="Chromosome I"/>
</dbReference>
<dbReference type="Gene3D" id="3.40.190.10">
    <property type="entry name" value="Periplasmic binding protein-like II"/>
    <property type="match status" value="1"/>
</dbReference>
<evidence type="ECO:0000256" key="2">
    <source>
        <dbReference type="SAM" id="SignalP"/>
    </source>
</evidence>
<dbReference type="AlphaFoldDB" id="A0A1M7AR74"/>
<dbReference type="InterPro" id="IPR042100">
    <property type="entry name" value="Bug_dom1"/>
</dbReference>
<dbReference type="PIRSF" id="PIRSF017082">
    <property type="entry name" value="YflP"/>
    <property type="match status" value="1"/>
</dbReference>
<keyword evidence="2" id="KW-0732">Signal</keyword>
<protein>
    <submittedName>
        <fullName evidence="3">Tripartite-type tricarboxylate transporter, receptor component TctC</fullName>
    </submittedName>
</protein>
<name>A0A1M7AR74_9BRAD</name>
<dbReference type="InterPro" id="IPR005064">
    <property type="entry name" value="BUG"/>
</dbReference>
<feature type="chain" id="PRO_5013223587" evidence="2">
    <location>
        <begin position="20"/>
        <end position="322"/>
    </location>
</feature>
<dbReference type="OrthoDB" id="8196049at2"/>
<evidence type="ECO:0000313" key="3">
    <source>
        <dbReference type="EMBL" id="SHL45233.1"/>
    </source>
</evidence>
<dbReference type="Gene3D" id="3.40.190.150">
    <property type="entry name" value="Bordetella uptake gene, domain 1"/>
    <property type="match status" value="1"/>
</dbReference>
<proteinExistence type="inferred from homology"/>
<dbReference type="EMBL" id="LT670844">
    <property type="protein sequence ID" value="SHL45233.1"/>
    <property type="molecule type" value="Genomic_DNA"/>
</dbReference>
<sequence>MDRRSFVSGCLGLSLSAVAGDAFGESGPLTKMIFPFSAGGGGDTLCRLVAQHAGQLLNRTFIVENRTGGDGLIGIKWVKNAGPDGATILVTTGPTMYLLPIVESEPSFDLSKDFVPVSLLARFEFGVVIGPGVDAQDFKQFVAWLKANPSKATFGVPSNGTIPHFTGSRLEQVLGIPMTRVAYRGSAPIINDLIGGHLPFGIVTIADAIPQQRAGGVKILAVSSAERSPFLPDVPTLKESGVDLVADGWYGMWLPAGSSQDFAYQLSAAVVTSLAKPEVREKLSAIGLIPVGTTPEGLTQELTADTALWQPIVKATGYKITY</sequence>
<evidence type="ECO:0000313" key="4">
    <source>
        <dbReference type="Proteomes" id="UP000189935"/>
    </source>
</evidence>
<gene>
    <name evidence="3" type="ORF">SAMN05444159_5934</name>
</gene>
<evidence type="ECO:0000256" key="1">
    <source>
        <dbReference type="ARBA" id="ARBA00006987"/>
    </source>
</evidence>
<dbReference type="PANTHER" id="PTHR42928">
    <property type="entry name" value="TRICARBOXYLATE-BINDING PROTEIN"/>
    <property type="match status" value="1"/>
</dbReference>
<dbReference type="Pfam" id="PF03401">
    <property type="entry name" value="TctC"/>
    <property type="match status" value="1"/>
</dbReference>
<dbReference type="SUPFAM" id="SSF53850">
    <property type="entry name" value="Periplasmic binding protein-like II"/>
    <property type="match status" value="1"/>
</dbReference>
<comment type="similarity">
    <text evidence="1">Belongs to the UPF0065 (bug) family.</text>
</comment>
<dbReference type="CDD" id="cd13579">
    <property type="entry name" value="PBP2_Bug_NagM"/>
    <property type="match status" value="1"/>
</dbReference>
<reference evidence="3 4" key="1">
    <citation type="submission" date="2016-11" db="EMBL/GenBank/DDBJ databases">
        <authorList>
            <person name="Jaros S."/>
            <person name="Januszkiewicz K."/>
            <person name="Wedrychowicz H."/>
        </authorList>
    </citation>
    <scope>NUCLEOTIDE SEQUENCE [LARGE SCALE GENOMIC DNA]</scope>
    <source>
        <strain evidence="3 4">GAS499</strain>
    </source>
</reference>
<feature type="signal peptide" evidence="2">
    <location>
        <begin position="1"/>
        <end position="19"/>
    </location>
</feature>
<keyword evidence="3" id="KW-0675">Receptor</keyword>